<comment type="caution">
    <text evidence="1">The sequence shown here is derived from an EMBL/GenBank/DDBJ whole genome shotgun (WGS) entry which is preliminary data.</text>
</comment>
<gene>
    <name evidence="1" type="ORF">PsorP6_017227</name>
</gene>
<organism evidence="1 2">
    <name type="scientific">Peronosclerospora sorghi</name>
    <dbReference type="NCBI Taxonomy" id="230839"/>
    <lineage>
        <taxon>Eukaryota</taxon>
        <taxon>Sar</taxon>
        <taxon>Stramenopiles</taxon>
        <taxon>Oomycota</taxon>
        <taxon>Peronosporomycetes</taxon>
        <taxon>Peronosporales</taxon>
        <taxon>Peronosporaceae</taxon>
        <taxon>Peronosclerospora</taxon>
    </lineage>
</organism>
<reference evidence="1 2" key="1">
    <citation type="journal article" date="2022" name="bioRxiv">
        <title>The genome of the oomycete Peronosclerospora sorghi, a cosmopolitan pathogen of maize and sorghum, is inflated with dispersed pseudogenes.</title>
        <authorList>
            <person name="Fletcher K."/>
            <person name="Martin F."/>
            <person name="Isakeit T."/>
            <person name="Cavanaugh K."/>
            <person name="Magill C."/>
            <person name="Michelmore R."/>
        </authorList>
    </citation>
    <scope>NUCLEOTIDE SEQUENCE [LARGE SCALE GENOMIC DNA]</scope>
    <source>
        <strain evidence="1">P6</strain>
    </source>
</reference>
<name>A0ACC0WEU6_9STRA</name>
<protein>
    <submittedName>
        <fullName evidence="1">Uncharacterized protein</fullName>
    </submittedName>
</protein>
<dbReference type="Proteomes" id="UP001163321">
    <property type="component" value="Chromosome 2"/>
</dbReference>
<proteinExistence type="predicted"/>
<dbReference type="EMBL" id="CM047581">
    <property type="protein sequence ID" value="KAI9917102.1"/>
    <property type="molecule type" value="Genomic_DNA"/>
</dbReference>
<accession>A0ACC0WEU6</accession>
<evidence type="ECO:0000313" key="2">
    <source>
        <dbReference type="Proteomes" id="UP001163321"/>
    </source>
</evidence>
<keyword evidence="2" id="KW-1185">Reference proteome</keyword>
<sequence>MQDIDMIESSRDVWITTDTEEEYCDMISTVIHVSFEIHSTNSMDINDERENELPHNSSNSKSTSNPGSNGSSIACDSNGGNAQIEPNHSNNLYVHENVSTRVITL</sequence>
<evidence type="ECO:0000313" key="1">
    <source>
        <dbReference type="EMBL" id="KAI9917102.1"/>
    </source>
</evidence>